<feature type="domain" description="Anaphase-promoting complex subunit 4-like WD40" evidence="1">
    <location>
        <begin position="271"/>
        <end position="334"/>
    </location>
</feature>
<dbReference type="SUPFAM" id="SSF50998">
    <property type="entry name" value="Quinoprotein alcohol dehydrogenase-like"/>
    <property type="match status" value="1"/>
</dbReference>
<keyword evidence="3" id="KW-1185">Reference proteome</keyword>
<name>A0A6L3T885_9HYPH</name>
<dbReference type="PANTHER" id="PTHR19879:SF9">
    <property type="entry name" value="TRANSCRIPTION INITIATION FACTOR TFIID SUBUNIT 5"/>
    <property type="match status" value="1"/>
</dbReference>
<dbReference type="Gene3D" id="2.130.10.10">
    <property type="entry name" value="YVTN repeat-like/Quinoprotein amine dehydrogenase"/>
    <property type="match status" value="2"/>
</dbReference>
<dbReference type="Proteomes" id="UP000474159">
    <property type="component" value="Unassembled WGS sequence"/>
</dbReference>
<evidence type="ECO:0000259" key="1">
    <source>
        <dbReference type="Pfam" id="PF12894"/>
    </source>
</evidence>
<dbReference type="SMART" id="SM00320">
    <property type="entry name" value="WD40"/>
    <property type="match status" value="5"/>
</dbReference>
<dbReference type="PANTHER" id="PTHR19879">
    <property type="entry name" value="TRANSCRIPTION INITIATION FACTOR TFIID"/>
    <property type="match status" value="1"/>
</dbReference>
<protein>
    <submittedName>
        <fullName evidence="2">WD40 repeat domain-containing protein</fullName>
    </submittedName>
</protein>
<dbReference type="Pfam" id="PF12894">
    <property type="entry name" value="ANAPC4_WD40"/>
    <property type="match status" value="1"/>
</dbReference>
<dbReference type="Pfam" id="PF00400">
    <property type="entry name" value="WD40"/>
    <property type="match status" value="1"/>
</dbReference>
<comment type="caution">
    <text evidence="2">The sequence shown here is derived from an EMBL/GenBank/DDBJ whole genome shotgun (WGS) entry which is preliminary data.</text>
</comment>
<dbReference type="OrthoDB" id="9814620at2"/>
<evidence type="ECO:0000313" key="2">
    <source>
        <dbReference type="EMBL" id="KAB1081687.1"/>
    </source>
</evidence>
<reference evidence="2 3" key="1">
    <citation type="submission" date="2019-09" db="EMBL/GenBank/DDBJ databases">
        <title>YIM 48816 draft genome.</title>
        <authorList>
            <person name="Jiang L."/>
        </authorList>
    </citation>
    <scope>NUCLEOTIDE SEQUENCE [LARGE SCALE GENOMIC DNA]</scope>
    <source>
        <strain evidence="2 3">YIM 48816</strain>
    </source>
</reference>
<proteinExistence type="predicted"/>
<dbReference type="EMBL" id="VZZK01000001">
    <property type="protein sequence ID" value="KAB1081687.1"/>
    <property type="molecule type" value="Genomic_DNA"/>
</dbReference>
<organism evidence="2 3">
    <name type="scientific">Methylobacterium soli</name>
    <dbReference type="NCBI Taxonomy" id="553447"/>
    <lineage>
        <taxon>Bacteria</taxon>
        <taxon>Pseudomonadati</taxon>
        <taxon>Pseudomonadota</taxon>
        <taxon>Alphaproteobacteria</taxon>
        <taxon>Hyphomicrobiales</taxon>
        <taxon>Methylobacteriaceae</taxon>
        <taxon>Methylobacterium</taxon>
    </lineage>
</organism>
<dbReference type="InterPro" id="IPR024977">
    <property type="entry name" value="Apc4-like_WD40_dom"/>
</dbReference>
<sequence>MSSNASPATSLTSHVAPIQAGAHVTAAHWLKDTLALALGDGRVQLVRDGAAQDVAAHPDGSILVAAGDSGRLVTGGDDGRVVEIRADGRLSAVATARGGAWIDALALHADGGLAYAAGRAVTARDAKGRERTLTAPSTARGLAFAPKGYRLAVAHYNGVSLWYPNHEAAPEVIEWKGSHIDVTWSPDGRFVITTMQENALHGWRLQPDRGHMRMSGYPGKVRSVSWSSDGHWLATSGAEATIVWPFDSKEGPTGKAPRECGVRPARVSRVAFHPKVPVLAMGYEDGCILLVRFTDASELLVRPARKGSGVTALAWDARGARLAFGCADGEAGLLTLPG</sequence>
<dbReference type="RefSeq" id="WP_150996240.1">
    <property type="nucleotide sequence ID" value="NZ_VZZK01000001.1"/>
</dbReference>
<gene>
    <name evidence="2" type="ORF">F6X53_00870</name>
</gene>
<accession>A0A6L3T885</accession>
<dbReference type="AlphaFoldDB" id="A0A6L3T885"/>
<dbReference type="InterPro" id="IPR011047">
    <property type="entry name" value="Quinoprotein_ADH-like_sf"/>
</dbReference>
<dbReference type="InterPro" id="IPR001680">
    <property type="entry name" value="WD40_rpt"/>
</dbReference>
<evidence type="ECO:0000313" key="3">
    <source>
        <dbReference type="Proteomes" id="UP000474159"/>
    </source>
</evidence>
<dbReference type="InterPro" id="IPR015943">
    <property type="entry name" value="WD40/YVTN_repeat-like_dom_sf"/>
</dbReference>